<reference evidence="6" key="2">
    <citation type="submission" date="2018-05" db="EMBL/GenBank/DDBJ databases">
        <title>OgluRS3 (Oryza glumaepatula Reference Sequence Version 3).</title>
        <authorList>
            <person name="Zhang J."/>
            <person name="Kudrna D."/>
            <person name="Lee S."/>
            <person name="Talag J."/>
            <person name="Welchert J."/>
            <person name="Wing R.A."/>
        </authorList>
    </citation>
    <scope>NUCLEOTIDE SEQUENCE [LARGE SCALE GENOMIC DNA]</scope>
</reference>
<dbReference type="GO" id="GO:0003700">
    <property type="term" value="F:DNA-binding transcription factor activity"/>
    <property type="evidence" value="ECO:0007669"/>
    <property type="project" value="InterPro"/>
</dbReference>
<keyword evidence="2" id="KW-0805">Transcription regulation</keyword>
<organism evidence="6">
    <name type="scientific">Oryza glumipatula</name>
    <dbReference type="NCBI Taxonomy" id="40148"/>
    <lineage>
        <taxon>Eukaryota</taxon>
        <taxon>Viridiplantae</taxon>
        <taxon>Streptophyta</taxon>
        <taxon>Embryophyta</taxon>
        <taxon>Tracheophyta</taxon>
        <taxon>Spermatophyta</taxon>
        <taxon>Magnoliopsida</taxon>
        <taxon>Liliopsida</taxon>
        <taxon>Poales</taxon>
        <taxon>Poaceae</taxon>
        <taxon>BOP clade</taxon>
        <taxon>Oryzoideae</taxon>
        <taxon>Oryzeae</taxon>
        <taxon>Oryzinae</taxon>
        <taxon>Oryza</taxon>
    </lineage>
</organism>
<name>A0A0E0BJB0_9ORYZ</name>
<proteinExistence type="predicted"/>
<dbReference type="GO" id="GO:0045893">
    <property type="term" value="P:positive regulation of DNA-templated transcription"/>
    <property type="evidence" value="ECO:0007669"/>
    <property type="project" value="TreeGrafter"/>
</dbReference>
<dbReference type="AlphaFoldDB" id="A0A0E0BJB0"/>
<keyword evidence="5" id="KW-0539">Nucleus</keyword>
<evidence type="ECO:0000256" key="4">
    <source>
        <dbReference type="ARBA" id="ARBA00023163"/>
    </source>
</evidence>
<evidence type="ECO:0000256" key="2">
    <source>
        <dbReference type="ARBA" id="ARBA00023015"/>
    </source>
</evidence>
<reference evidence="6" key="1">
    <citation type="submission" date="2015-04" db="UniProtKB">
        <authorList>
            <consortium name="EnsemblPlants"/>
        </authorList>
    </citation>
    <scope>IDENTIFICATION</scope>
</reference>
<evidence type="ECO:0000256" key="5">
    <source>
        <dbReference type="ARBA" id="ARBA00023242"/>
    </source>
</evidence>
<evidence type="ECO:0000313" key="7">
    <source>
        <dbReference type="Proteomes" id="UP000026961"/>
    </source>
</evidence>
<comment type="subcellular location">
    <subcellularLocation>
        <location evidence="1">Nucleus</location>
    </subcellularLocation>
</comment>
<dbReference type="HOGENOM" id="CLU_947895_0_0_1"/>
<protein>
    <recommendedName>
        <fullName evidence="8">BZIP domain-containing protein</fullName>
    </recommendedName>
</protein>
<dbReference type="Gramene" id="OGLUM11G13830.1">
    <property type="protein sequence ID" value="OGLUM11G13830.1"/>
    <property type="gene ID" value="OGLUM11G13830"/>
</dbReference>
<accession>A0A0E0BJB0</accession>
<evidence type="ECO:0000256" key="3">
    <source>
        <dbReference type="ARBA" id="ARBA00023125"/>
    </source>
</evidence>
<evidence type="ECO:0008006" key="8">
    <source>
        <dbReference type="Google" id="ProtNLM"/>
    </source>
</evidence>
<sequence>MAVATTNDGRCIRARDSADTLHGWRCGGWGGSGVVDTKKWTNKLPLGSPFTPSHFSEEQELNSSIYAAAFRRPLICHEQLLLSLCDGSVQVCGEFDRFLPQKVDRKKKNCHAMQLLRSLCDGSAQVCGEFDRFLPQKEKELPCNAGHARAEGGRRRAQLGAMRRRARLGAECLAVTPCSSTSPSIGWFLMASSSGRGGSTVSAVAGGGGRRQRWLARRLRMRKQRHLDGLTAQVAHLRCDNAHVATVLGLTTQGLLAVDAENAVLRTQAAELAARLASPLKKKIYLPLGAILSF</sequence>
<keyword evidence="4" id="KW-0804">Transcription</keyword>
<dbReference type="EnsemblPlants" id="OGLUM11G13830.1">
    <property type="protein sequence ID" value="OGLUM11G13830.1"/>
    <property type="gene ID" value="OGLUM11G13830"/>
</dbReference>
<dbReference type="PANTHER" id="PTHR45764:SF76">
    <property type="entry name" value="OS02G0132500 PROTEIN"/>
    <property type="match status" value="1"/>
</dbReference>
<dbReference type="GO" id="GO:0005634">
    <property type="term" value="C:nucleus"/>
    <property type="evidence" value="ECO:0007669"/>
    <property type="project" value="UniProtKB-SubCell"/>
</dbReference>
<dbReference type="STRING" id="40148.A0A0E0BJB0"/>
<keyword evidence="7" id="KW-1185">Reference proteome</keyword>
<evidence type="ECO:0000256" key="1">
    <source>
        <dbReference type="ARBA" id="ARBA00004123"/>
    </source>
</evidence>
<dbReference type="Proteomes" id="UP000026961">
    <property type="component" value="Chromosome 11"/>
</dbReference>
<evidence type="ECO:0000313" key="6">
    <source>
        <dbReference type="EnsemblPlants" id="OGLUM11G13830.1"/>
    </source>
</evidence>
<keyword evidence="3" id="KW-0238">DNA-binding</keyword>
<dbReference type="PANTHER" id="PTHR45764">
    <property type="entry name" value="BZIP TRANSCRIPTION FACTOR 44"/>
    <property type="match status" value="1"/>
</dbReference>
<dbReference type="GO" id="GO:0000976">
    <property type="term" value="F:transcription cis-regulatory region binding"/>
    <property type="evidence" value="ECO:0007669"/>
    <property type="project" value="TreeGrafter"/>
</dbReference>
<dbReference type="InterPro" id="IPR045314">
    <property type="entry name" value="bZIP_plant_GBF1"/>
</dbReference>
<dbReference type="CDD" id="cd14702">
    <property type="entry name" value="bZIP_plant_GBF1"/>
    <property type="match status" value="1"/>
</dbReference>